<evidence type="ECO:0008006" key="9">
    <source>
        <dbReference type="Google" id="ProtNLM"/>
    </source>
</evidence>
<evidence type="ECO:0000313" key="8">
    <source>
        <dbReference type="Proteomes" id="UP000761534"/>
    </source>
</evidence>
<keyword evidence="6" id="KW-0732">Signal</keyword>
<dbReference type="VEuPathDB" id="FungiDB:TRICI_003413"/>
<comment type="subcellular location">
    <subcellularLocation>
        <location evidence="1">Membrane</location>
        <topology evidence="1">Single-pass membrane protein</topology>
    </subcellularLocation>
</comment>
<feature type="compositionally biased region" description="Basic and acidic residues" evidence="5">
    <location>
        <begin position="326"/>
        <end position="339"/>
    </location>
</feature>
<organism evidence="7 8">
    <name type="scientific">Trichomonascus ciferrii</name>
    <dbReference type="NCBI Taxonomy" id="44093"/>
    <lineage>
        <taxon>Eukaryota</taxon>
        <taxon>Fungi</taxon>
        <taxon>Dikarya</taxon>
        <taxon>Ascomycota</taxon>
        <taxon>Saccharomycotina</taxon>
        <taxon>Dipodascomycetes</taxon>
        <taxon>Dipodascales</taxon>
        <taxon>Trichomonascaceae</taxon>
        <taxon>Trichomonascus</taxon>
        <taxon>Trichomonascus ciferrii complex</taxon>
    </lineage>
</organism>
<sequence>MFGLVFATATCLFARCVSANILQASSTTPPEWQNMTILQRLMDYDWTKEAIIGGTLLAYVALHFYGVNRNKSKVTKWINDHNEVLANQFYQVGTKHPQGDLIVSDSPTQFTTYASGRENIRNLTAAITLKNRQNIVTMFMEEVMGMFWKIFQTKDSIEIVIRPSIGLDPFIFAVVNKEVMQAAREDNYYLSLTRTTDSEKLPIYYTFMTESAEISDAMFNSELSEAIHHPNSQNVLEYVAITDQLTDRPTTLEAAAARPQIRLSMKFPSSKEDLEASKKVLNSAINMIDFAAKKGRWRPEVTRKIKNTREAEVKKVQKLLDEEKAEELAQKKAEKKREQQQNLSKLSPAEQRKAEQKEREKEQRKQAKRQSKRQQIRS</sequence>
<feature type="compositionally biased region" description="Basic residues" evidence="5">
    <location>
        <begin position="366"/>
        <end position="378"/>
    </location>
</feature>
<dbReference type="OrthoDB" id="10039147at2759"/>
<dbReference type="GO" id="GO:0016020">
    <property type="term" value="C:membrane"/>
    <property type="evidence" value="ECO:0007669"/>
    <property type="project" value="UniProtKB-SubCell"/>
</dbReference>
<evidence type="ECO:0000256" key="1">
    <source>
        <dbReference type="ARBA" id="ARBA00004167"/>
    </source>
</evidence>
<comment type="caution">
    <text evidence="7">The sequence shown here is derived from an EMBL/GenBank/DDBJ whole genome shotgun (WGS) entry which is preliminary data.</text>
</comment>
<keyword evidence="3" id="KW-1133">Transmembrane helix</keyword>
<feature type="region of interest" description="Disordered" evidence="5">
    <location>
        <begin position="326"/>
        <end position="378"/>
    </location>
</feature>
<dbReference type="AlphaFoldDB" id="A0A642V447"/>
<dbReference type="InterPro" id="IPR012879">
    <property type="entry name" value="CCDC47"/>
</dbReference>
<gene>
    <name evidence="7" type="ORF">TRICI_003413</name>
</gene>
<evidence type="ECO:0000256" key="4">
    <source>
        <dbReference type="ARBA" id="ARBA00023136"/>
    </source>
</evidence>
<evidence type="ECO:0000256" key="3">
    <source>
        <dbReference type="ARBA" id="ARBA00022989"/>
    </source>
</evidence>
<dbReference type="PANTHER" id="PTHR12883">
    <property type="entry name" value="ADIPOCYTE-SPECIFIC PROTEIN 4-RELATED"/>
    <property type="match status" value="1"/>
</dbReference>
<feature type="chain" id="PRO_5024994650" description="DUF1682-domain-containing protein" evidence="6">
    <location>
        <begin position="20"/>
        <end position="378"/>
    </location>
</feature>
<name>A0A642V447_9ASCO</name>
<keyword evidence="8" id="KW-1185">Reference proteome</keyword>
<evidence type="ECO:0000256" key="2">
    <source>
        <dbReference type="ARBA" id="ARBA00022692"/>
    </source>
</evidence>
<dbReference type="GO" id="GO:0005783">
    <property type="term" value="C:endoplasmic reticulum"/>
    <property type="evidence" value="ECO:0007669"/>
    <property type="project" value="InterPro"/>
</dbReference>
<evidence type="ECO:0000313" key="7">
    <source>
        <dbReference type="EMBL" id="KAA8912695.1"/>
    </source>
</evidence>
<dbReference type="EMBL" id="SWFS01000248">
    <property type="protein sequence ID" value="KAA8912695.1"/>
    <property type="molecule type" value="Genomic_DNA"/>
</dbReference>
<keyword evidence="2" id="KW-0812">Transmembrane</keyword>
<feature type="compositionally biased region" description="Basic and acidic residues" evidence="5">
    <location>
        <begin position="350"/>
        <end position="365"/>
    </location>
</feature>
<evidence type="ECO:0000256" key="6">
    <source>
        <dbReference type="SAM" id="SignalP"/>
    </source>
</evidence>
<dbReference type="GO" id="GO:0032469">
    <property type="term" value="P:endoplasmic reticulum calcium ion homeostasis"/>
    <property type="evidence" value="ECO:0007669"/>
    <property type="project" value="InterPro"/>
</dbReference>
<accession>A0A642V447</accession>
<feature type="signal peptide" evidence="6">
    <location>
        <begin position="1"/>
        <end position="19"/>
    </location>
</feature>
<dbReference type="GO" id="GO:0005509">
    <property type="term" value="F:calcium ion binding"/>
    <property type="evidence" value="ECO:0007669"/>
    <property type="project" value="InterPro"/>
</dbReference>
<dbReference type="Proteomes" id="UP000761534">
    <property type="component" value="Unassembled WGS sequence"/>
</dbReference>
<dbReference type="Pfam" id="PF07946">
    <property type="entry name" value="CCDC47"/>
    <property type="match status" value="1"/>
</dbReference>
<protein>
    <recommendedName>
        <fullName evidence="9">DUF1682-domain-containing protein</fullName>
    </recommendedName>
</protein>
<reference evidence="7" key="1">
    <citation type="journal article" date="2019" name="G3 (Bethesda)">
        <title>Genome Assemblies of Two Rare Opportunistic Yeast Pathogens: Diutina rugosa (syn. Candida rugosa) and Trichomonascus ciferrii (syn. Candida ciferrii).</title>
        <authorList>
            <person name="Mixao V."/>
            <person name="Saus E."/>
            <person name="Hansen A.P."/>
            <person name="Lass-Florl C."/>
            <person name="Gabaldon T."/>
        </authorList>
    </citation>
    <scope>NUCLEOTIDE SEQUENCE</scope>
    <source>
        <strain evidence="7">CBS 4856</strain>
    </source>
</reference>
<dbReference type="PANTHER" id="PTHR12883:SF0">
    <property type="entry name" value="PAT COMPLEX SUBUNIT CCDC47"/>
    <property type="match status" value="1"/>
</dbReference>
<proteinExistence type="predicted"/>
<keyword evidence="4" id="KW-0472">Membrane</keyword>
<evidence type="ECO:0000256" key="5">
    <source>
        <dbReference type="SAM" id="MobiDB-lite"/>
    </source>
</evidence>